<dbReference type="PANTHER" id="PTHR11353">
    <property type="entry name" value="CHAPERONIN"/>
    <property type="match status" value="1"/>
</dbReference>
<keyword evidence="6 9" id="KW-0067">ATP-binding</keyword>
<dbReference type="AlphaFoldDB" id="A0A914N3P6"/>
<comment type="similarity">
    <text evidence="2 9">Belongs to the TCP-1 chaperonin family.</text>
</comment>
<dbReference type="PROSITE" id="PS00751">
    <property type="entry name" value="TCP1_2"/>
    <property type="match status" value="1"/>
</dbReference>
<dbReference type="SUPFAM" id="SSF54849">
    <property type="entry name" value="GroEL-intermediate domain like"/>
    <property type="match status" value="1"/>
</dbReference>
<dbReference type="GO" id="GO:0140662">
    <property type="term" value="F:ATP-dependent protein folding chaperone"/>
    <property type="evidence" value="ECO:0007669"/>
    <property type="project" value="InterPro"/>
</dbReference>
<proteinExistence type="inferred from homology"/>
<dbReference type="PRINTS" id="PR00304">
    <property type="entry name" value="TCOMPLEXTCP1"/>
</dbReference>
<evidence type="ECO:0000256" key="3">
    <source>
        <dbReference type="ARBA" id="ARBA00018961"/>
    </source>
</evidence>
<evidence type="ECO:0000256" key="7">
    <source>
        <dbReference type="ARBA" id="ARBA00023186"/>
    </source>
</evidence>
<dbReference type="GO" id="GO:0016887">
    <property type="term" value="F:ATP hydrolysis activity"/>
    <property type="evidence" value="ECO:0007669"/>
    <property type="project" value="InterPro"/>
</dbReference>
<dbReference type="InterPro" id="IPR027409">
    <property type="entry name" value="GroEL-like_apical_dom_sf"/>
</dbReference>
<organism evidence="10 11">
    <name type="scientific">Meloidogyne incognita</name>
    <name type="common">Southern root-knot nematode worm</name>
    <name type="synonym">Oxyuris incognita</name>
    <dbReference type="NCBI Taxonomy" id="6306"/>
    <lineage>
        <taxon>Eukaryota</taxon>
        <taxon>Metazoa</taxon>
        <taxon>Ecdysozoa</taxon>
        <taxon>Nematoda</taxon>
        <taxon>Chromadorea</taxon>
        <taxon>Rhabditida</taxon>
        <taxon>Tylenchina</taxon>
        <taxon>Tylenchomorpha</taxon>
        <taxon>Tylenchoidea</taxon>
        <taxon>Meloidogynidae</taxon>
        <taxon>Meloidogyninae</taxon>
        <taxon>Meloidogyne</taxon>
        <taxon>Meloidogyne incognita group</taxon>
    </lineage>
</organism>
<dbReference type="SUPFAM" id="SSF48592">
    <property type="entry name" value="GroEL equatorial domain-like"/>
    <property type="match status" value="1"/>
</dbReference>
<dbReference type="Gene3D" id="3.50.7.10">
    <property type="entry name" value="GroEL"/>
    <property type="match status" value="1"/>
</dbReference>
<reference evidence="11" key="1">
    <citation type="submission" date="2022-11" db="UniProtKB">
        <authorList>
            <consortium name="WormBaseParasite"/>
        </authorList>
    </citation>
    <scope>IDENTIFICATION</scope>
</reference>
<dbReference type="SUPFAM" id="SSF52029">
    <property type="entry name" value="GroEL apical domain-like"/>
    <property type="match status" value="1"/>
</dbReference>
<evidence type="ECO:0000256" key="8">
    <source>
        <dbReference type="ARBA" id="ARBA00033237"/>
    </source>
</evidence>
<dbReference type="PROSITE" id="PS00995">
    <property type="entry name" value="TCP1_3"/>
    <property type="match status" value="1"/>
</dbReference>
<dbReference type="InterPro" id="IPR002194">
    <property type="entry name" value="Chaperonin_TCP-1_CS"/>
</dbReference>
<dbReference type="InterPro" id="IPR012716">
    <property type="entry name" value="Chap_CCT_beta"/>
</dbReference>
<evidence type="ECO:0000256" key="2">
    <source>
        <dbReference type="ARBA" id="ARBA00008020"/>
    </source>
</evidence>
<dbReference type="FunFam" id="3.50.7.10:FF:000002">
    <property type="entry name" value="T-complex protein 1 subunit beta"/>
    <property type="match status" value="1"/>
</dbReference>
<dbReference type="InterPro" id="IPR017998">
    <property type="entry name" value="Chaperone_TCP-1"/>
</dbReference>
<evidence type="ECO:0000256" key="4">
    <source>
        <dbReference type="ARBA" id="ARBA00022490"/>
    </source>
</evidence>
<dbReference type="Gene3D" id="1.10.560.10">
    <property type="entry name" value="GroEL-like equatorial domain"/>
    <property type="match status" value="1"/>
</dbReference>
<dbReference type="Pfam" id="PF00118">
    <property type="entry name" value="Cpn60_TCP1"/>
    <property type="match status" value="1"/>
</dbReference>
<accession>A0A914N3P6</accession>
<dbReference type="InterPro" id="IPR027413">
    <property type="entry name" value="GROEL-like_equatorial_sf"/>
</dbReference>
<keyword evidence="7 9" id="KW-0143">Chaperone</keyword>
<evidence type="ECO:0000256" key="6">
    <source>
        <dbReference type="ARBA" id="ARBA00022840"/>
    </source>
</evidence>
<dbReference type="NCBIfam" id="TIGR02341">
    <property type="entry name" value="chap_CCT_beta"/>
    <property type="match status" value="1"/>
</dbReference>
<keyword evidence="10" id="KW-1185">Reference proteome</keyword>
<evidence type="ECO:0000256" key="1">
    <source>
        <dbReference type="ARBA" id="ARBA00004496"/>
    </source>
</evidence>
<dbReference type="FunFam" id="3.30.260.10:FF:000025">
    <property type="entry name" value="Chaperonin containing TCP1 subunit 2"/>
    <property type="match status" value="1"/>
</dbReference>
<evidence type="ECO:0000313" key="10">
    <source>
        <dbReference type="Proteomes" id="UP000887563"/>
    </source>
</evidence>
<dbReference type="InterPro" id="IPR027410">
    <property type="entry name" value="TCP-1-like_intermed_sf"/>
</dbReference>
<dbReference type="GO" id="GO:0005524">
    <property type="term" value="F:ATP binding"/>
    <property type="evidence" value="ECO:0007669"/>
    <property type="project" value="UniProtKB-KW"/>
</dbReference>
<evidence type="ECO:0000256" key="9">
    <source>
        <dbReference type="RuleBase" id="RU004187"/>
    </source>
</evidence>
<keyword evidence="4" id="KW-0963">Cytoplasm</keyword>
<dbReference type="PROSITE" id="PS00750">
    <property type="entry name" value="TCP1_1"/>
    <property type="match status" value="1"/>
</dbReference>
<protein>
    <recommendedName>
        <fullName evidence="3">T-complex protein 1 subunit beta</fullName>
    </recommendedName>
    <alternativeName>
        <fullName evidence="8">CCT-beta</fullName>
    </alternativeName>
</protein>
<dbReference type="Proteomes" id="UP000887563">
    <property type="component" value="Unplaced"/>
</dbReference>
<dbReference type="GO" id="GO:0005832">
    <property type="term" value="C:chaperonin-containing T-complex"/>
    <property type="evidence" value="ECO:0007669"/>
    <property type="project" value="InterPro"/>
</dbReference>
<keyword evidence="5 9" id="KW-0547">Nucleotide-binding</keyword>
<evidence type="ECO:0000256" key="5">
    <source>
        <dbReference type="ARBA" id="ARBA00022741"/>
    </source>
</evidence>
<dbReference type="InterPro" id="IPR002423">
    <property type="entry name" value="Cpn60/GroEL/TCP-1"/>
</dbReference>
<dbReference type="WBParaSite" id="Minc3s03457g33896">
    <property type="protein sequence ID" value="Minc3s03457g33896"/>
    <property type="gene ID" value="Minc3s03457g33896"/>
</dbReference>
<sequence length="370" mass="40199">MSFGPVRVLKANAQEERGEIARISSFVGATAIGDLVKTTLGPKGMDKILVSGSGDGQNVQVTNDGATILKSIGVDNPAAKVLVDISLTQDKAVGDGTTSVTVFAAELLKEAEAMIGQRIHPQTIISGYRKALNVAKDALKSAAYTSNQEQLREDLMKIAKTSLGSKILSQHSDHFAKLAVEAVLRLSGKVSLDSIQVIKKLGGSMEDSYLDEGFLLEKRAGMYQPQQITDAKILIANTPMDTDKIKVFGSRIKVDSIAKIAELELVEKDKMKEKVEKICAHGINVFINRQLIYNYPEQLFADKHVMAIEHADFEGIERLALVLGGEIVSTFDTPTDIKLGSCKLIEQVTIGEDMFLRFSGVPLGKKNFSF</sequence>
<dbReference type="GO" id="GO:0051082">
    <property type="term" value="F:unfolded protein binding"/>
    <property type="evidence" value="ECO:0007669"/>
    <property type="project" value="InterPro"/>
</dbReference>
<evidence type="ECO:0000313" key="11">
    <source>
        <dbReference type="WBParaSite" id="Minc3s03457g33896"/>
    </source>
</evidence>
<comment type="subcellular location">
    <subcellularLocation>
        <location evidence="1">Cytoplasm</location>
    </subcellularLocation>
</comment>
<name>A0A914N3P6_MELIC</name>